<evidence type="ECO:0000313" key="3">
    <source>
        <dbReference type="Proteomes" id="UP000658514"/>
    </source>
</evidence>
<dbReference type="InterPro" id="IPR007138">
    <property type="entry name" value="ABM_dom"/>
</dbReference>
<comment type="caution">
    <text evidence="2">The sequence shown here is derived from an EMBL/GenBank/DDBJ whole genome shotgun (WGS) entry which is preliminary data.</text>
</comment>
<sequence length="506" mass="57178">MSQKVLNLLQAAFEQPNLQEKLHAADTAEQFVKIAKENGYELTQQELASALGKVHVVFGQVVQSMMDELVSQAPNQNGKGPVIEKISGTNTDLVKRLFSRGEAFDSEGFVTFFTDTPVYQFGNFDVCLDKESIKKSADAFFSKIDAVYHEIKVIWEEGDAVFVEMDVLYWRKDGSMVSLPCFDIFRVEGDKFSELRIFMDVNPVFDPTIPVPESASVLTVTQGKHVLPPGTMRRHFAEHPEGKERVAQGFVPKWAIAGPRWSIDSENGKVASSEQLKAVGELSQAIMAEDWAKVKTYLTDDLLYKVGSGEPMYGPNAVVDFFKQTFKTTAKFYGHDARKIWVEPDIITIEMDAKYELVHNKEHVKVACCDIYRMRGNKVSEWRVYADMTPWGAADGKVVALDKKKSSEVFPVIVVFQVETSKQQELLDHIVEYMETYVKHQPGFISSTLHKSVDGTRVVNYAQWESPEFFKASISGKMRSLEPKIFQQLSPDGHMYEIYHQATTPS</sequence>
<gene>
    <name evidence="2" type="ORF">H6G24_06500</name>
</gene>
<evidence type="ECO:0000259" key="1">
    <source>
        <dbReference type="PROSITE" id="PS51725"/>
    </source>
</evidence>
<dbReference type="InterPro" id="IPR011008">
    <property type="entry name" value="Dimeric_a/b-barrel"/>
</dbReference>
<dbReference type="InterPro" id="IPR022516">
    <property type="entry name" value="CHP03798_Ocin"/>
</dbReference>
<dbReference type="PROSITE" id="PS51725">
    <property type="entry name" value="ABM"/>
    <property type="match status" value="1"/>
</dbReference>
<dbReference type="Gene3D" id="3.30.70.100">
    <property type="match status" value="1"/>
</dbReference>
<dbReference type="InterPro" id="IPR032710">
    <property type="entry name" value="NTF2-like_dom_sf"/>
</dbReference>
<dbReference type="Pfam" id="PF03992">
    <property type="entry name" value="ABM"/>
    <property type="match status" value="1"/>
</dbReference>
<dbReference type="Pfam" id="PF12680">
    <property type="entry name" value="SnoaL_2"/>
    <property type="match status" value="2"/>
</dbReference>
<reference evidence="2 3" key="1">
    <citation type="journal article" date="2020" name="ISME J.">
        <title>Comparative genomics reveals insights into cyanobacterial evolution and habitat adaptation.</title>
        <authorList>
            <person name="Chen M.Y."/>
            <person name="Teng W.K."/>
            <person name="Zhao L."/>
            <person name="Hu C.X."/>
            <person name="Zhou Y.K."/>
            <person name="Han B.P."/>
            <person name="Song L.R."/>
            <person name="Shu W.S."/>
        </authorList>
    </citation>
    <scope>NUCLEOTIDE SEQUENCE [LARGE SCALE GENOMIC DNA]</scope>
    <source>
        <strain evidence="2 3">FACHB-288</strain>
    </source>
</reference>
<dbReference type="InterPro" id="IPR012903">
    <property type="entry name" value="Nif11"/>
</dbReference>
<dbReference type="SUPFAM" id="SSF54427">
    <property type="entry name" value="NTF2-like"/>
    <property type="match status" value="2"/>
</dbReference>
<protein>
    <submittedName>
        <fullName evidence="2">Nif11-like leader peptide family natural product</fullName>
    </submittedName>
</protein>
<dbReference type="RefSeq" id="WP_190539291.1">
    <property type="nucleotide sequence ID" value="NZ_CAWPNO010000117.1"/>
</dbReference>
<accession>A0ABR8A5T8</accession>
<organism evidence="2 3">
    <name type="scientific">Calothrix parietina FACHB-288</name>
    <dbReference type="NCBI Taxonomy" id="2692896"/>
    <lineage>
        <taxon>Bacteria</taxon>
        <taxon>Bacillati</taxon>
        <taxon>Cyanobacteriota</taxon>
        <taxon>Cyanophyceae</taxon>
        <taxon>Nostocales</taxon>
        <taxon>Calotrichaceae</taxon>
        <taxon>Calothrix</taxon>
    </lineage>
</organism>
<name>A0ABR8A5T8_9CYAN</name>
<dbReference type="Proteomes" id="UP000658514">
    <property type="component" value="Unassembled WGS sequence"/>
</dbReference>
<feature type="domain" description="ABM" evidence="1">
    <location>
        <begin position="410"/>
        <end position="506"/>
    </location>
</feature>
<dbReference type="Pfam" id="PF07862">
    <property type="entry name" value="Nif11"/>
    <property type="match status" value="1"/>
</dbReference>
<proteinExistence type="predicted"/>
<evidence type="ECO:0000313" key="2">
    <source>
        <dbReference type="EMBL" id="MBD2195148.1"/>
    </source>
</evidence>
<dbReference type="Gene3D" id="3.10.450.50">
    <property type="match status" value="2"/>
</dbReference>
<keyword evidence="3" id="KW-1185">Reference proteome</keyword>
<dbReference type="NCBIfam" id="TIGR03798">
    <property type="entry name" value="leader_Nif11"/>
    <property type="match status" value="1"/>
</dbReference>
<dbReference type="SUPFAM" id="SSF54909">
    <property type="entry name" value="Dimeric alpha+beta barrel"/>
    <property type="match status" value="1"/>
</dbReference>
<dbReference type="EMBL" id="JACJQH010000008">
    <property type="protein sequence ID" value="MBD2195148.1"/>
    <property type="molecule type" value="Genomic_DNA"/>
</dbReference>
<dbReference type="InterPro" id="IPR037401">
    <property type="entry name" value="SnoaL-like"/>
</dbReference>